<reference evidence="2 3" key="1">
    <citation type="submission" date="2018-02" db="EMBL/GenBank/DDBJ databases">
        <title>Discovery of a pederin family compound in a non-symbiotic bloom-forming cyanobacterium.</title>
        <authorList>
            <person name="Kust A."/>
            <person name="Mares J."/>
            <person name="Jokela J."/>
            <person name="Urajova P."/>
            <person name="Hajek J."/>
            <person name="Saurav K."/>
            <person name="Voracova K."/>
            <person name="Fewer D.P."/>
            <person name="Haapaniemi E."/>
            <person name="Permi P."/>
            <person name="Rehakova K."/>
            <person name="Sivonen K."/>
            <person name="Hrouzek P."/>
        </authorList>
    </citation>
    <scope>NUCLEOTIDE SEQUENCE [LARGE SCALE GENOMIC DNA]</scope>
    <source>
        <strain evidence="2 3">CHARLIE-1</strain>
    </source>
</reference>
<dbReference type="OrthoDB" id="484613at2"/>
<dbReference type="Proteomes" id="UP000239589">
    <property type="component" value="Unassembled WGS sequence"/>
</dbReference>
<gene>
    <name evidence="2" type="ORF">CUN59_02870</name>
</gene>
<accession>A0A2S6CYK0</accession>
<sequence>MSPICHCLIGLPGSGKSTFARQWVEYDSNCVIISTDAIRAELFGDESIQGDWNLIEQEILNRVKVAVASGRSVIYDATNFKRSQRMDILQKFAGVGAETWMGWYLKTPLEECYRRNEQRQRQVDKDIIESFDKQLRNFEPIEAEGFGKVNVVAMVNGKHDFSLVEKQIKSLPRSIVNRRNCSQKKTLHQYSGLIDFERLMYLISLIIKFPGLGLLHEINPDLLQKELVGNIQPITDSLDEISALMSRKYHSIYAQPEALANDLQWLEKNGILNEQGLASEILVGDYTGDINKFEAHTYSDSDAFLRLMTIIRCLVHSPCFRYEEEEDKKVQEIFFESLKKYIVGFSQDTLRKDIQRVLHPYKILPNDTMKRAYFLGNAILNKHELVQVYKVLRSHAKDLDDPISLSIYEGIEKKLELSQILRPKKTKKSDSQESGESESQDSTHPDSEDCTDDYRVRAIANSPGIDLEKLSDKAAYKKLDQLTEAILSGQLLELVRFAHTGRHLNDPHLNQLFQVWPLQIVFSKIGWYLGYETKGGTADKLFRFERLDRFSINQILPEKRDIKEQKAALSKLEKLYQSSYSLFLGNKVDEQQKYLNPKQRSSVEIKVEIWCQESIFNFLSERTKRLPNNQIKFSMRSGKISEEGETIFVLRPTGDPKYPYRCQLTLPCWTIEDIDLRRWIIGFGDKVKVVQPLEIREQIKLMGDGISKLYQ</sequence>
<dbReference type="EMBL" id="PGEM01000021">
    <property type="protein sequence ID" value="PPJ64771.1"/>
    <property type="molecule type" value="Genomic_DNA"/>
</dbReference>
<dbReference type="SUPFAM" id="SSF52540">
    <property type="entry name" value="P-loop containing nucleoside triphosphate hydrolases"/>
    <property type="match status" value="1"/>
</dbReference>
<feature type="compositionally biased region" description="Basic and acidic residues" evidence="1">
    <location>
        <begin position="441"/>
        <end position="453"/>
    </location>
</feature>
<evidence type="ECO:0000256" key="1">
    <source>
        <dbReference type="SAM" id="MobiDB-lite"/>
    </source>
</evidence>
<feature type="region of interest" description="Disordered" evidence="1">
    <location>
        <begin position="422"/>
        <end position="453"/>
    </location>
</feature>
<dbReference type="Gene3D" id="3.40.50.300">
    <property type="entry name" value="P-loop containing nucleotide triphosphate hydrolases"/>
    <property type="match status" value="1"/>
</dbReference>
<keyword evidence="2" id="KW-0808">Transferase</keyword>
<protein>
    <submittedName>
        <fullName evidence="2">Kinase</fullName>
    </submittedName>
</protein>
<dbReference type="Pfam" id="PF13671">
    <property type="entry name" value="AAA_33"/>
    <property type="match status" value="1"/>
</dbReference>
<proteinExistence type="predicted"/>
<keyword evidence="3" id="KW-1185">Reference proteome</keyword>
<keyword evidence="2" id="KW-0418">Kinase</keyword>
<comment type="caution">
    <text evidence="2">The sequence shown here is derived from an EMBL/GenBank/DDBJ whole genome shotgun (WGS) entry which is preliminary data.</text>
</comment>
<name>A0A2S6CYK0_9CYAN</name>
<organism evidence="2 3">
    <name type="scientific">Cuspidothrix issatschenkoi CHARLIE-1</name>
    <dbReference type="NCBI Taxonomy" id="2052836"/>
    <lineage>
        <taxon>Bacteria</taxon>
        <taxon>Bacillati</taxon>
        <taxon>Cyanobacteriota</taxon>
        <taxon>Cyanophyceae</taxon>
        <taxon>Nostocales</taxon>
        <taxon>Aphanizomenonaceae</taxon>
        <taxon>Cuspidothrix</taxon>
    </lineage>
</organism>
<dbReference type="InterPro" id="IPR027417">
    <property type="entry name" value="P-loop_NTPase"/>
</dbReference>
<evidence type="ECO:0000313" key="3">
    <source>
        <dbReference type="Proteomes" id="UP000239589"/>
    </source>
</evidence>
<dbReference type="GO" id="GO:0016301">
    <property type="term" value="F:kinase activity"/>
    <property type="evidence" value="ECO:0007669"/>
    <property type="project" value="UniProtKB-KW"/>
</dbReference>
<evidence type="ECO:0000313" key="2">
    <source>
        <dbReference type="EMBL" id="PPJ64771.1"/>
    </source>
</evidence>
<dbReference type="RefSeq" id="WP_104386414.1">
    <property type="nucleotide sequence ID" value="NZ_PGEM01000021.1"/>
</dbReference>
<dbReference type="AlphaFoldDB" id="A0A2S6CYK0"/>